<reference evidence="10 11" key="1">
    <citation type="journal article" date="2018" name="Sci. Rep.">
        <title>Comparative analysis of the Pocillopora damicornis genome highlights role of immune system in coral evolution.</title>
        <authorList>
            <person name="Cunning R."/>
            <person name="Bay R.A."/>
            <person name="Gillette P."/>
            <person name="Baker A.C."/>
            <person name="Traylor-Knowles N."/>
        </authorList>
    </citation>
    <scope>NUCLEOTIDE SEQUENCE [LARGE SCALE GENOMIC DNA]</scope>
    <source>
        <strain evidence="10">RSMAS</strain>
        <tissue evidence="10">Whole animal</tissue>
    </source>
</reference>
<evidence type="ECO:0000256" key="2">
    <source>
        <dbReference type="ARBA" id="ARBA00009508"/>
    </source>
</evidence>
<dbReference type="EMBL" id="RCHS01002303">
    <property type="protein sequence ID" value="RMX48264.1"/>
    <property type="molecule type" value="Genomic_DNA"/>
</dbReference>
<dbReference type="Proteomes" id="UP000275408">
    <property type="component" value="Unassembled WGS sequence"/>
</dbReference>
<dbReference type="STRING" id="46731.A0A3M6U419"/>
<dbReference type="GO" id="GO:0034551">
    <property type="term" value="P:mitochondrial respiratory chain complex III assembly"/>
    <property type="evidence" value="ECO:0007669"/>
    <property type="project" value="InterPro"/>
</dbReference>
<evidence type="ECO:0000256" key="3">
    <source>
        <dbReference type="ARBA" id="ARBA00023128"/>
    </source>
</evidence>
<gene>
    <name evidence="10" type="ORF">pdam_00005434</name>
</gene>
<proteinExistence type="inferred from homology"/>
<evidence type="ECO:0000256" key="7">
    <source>
        <dbReference type="ARBA" id="ARBA00026165"/>
    </source>
</evidence>
<dbReference type="GO" id="GO:0044183">
    <property type="term" value="F:protein folding chaperone"/>
    <property type="evidence" value="ECO:0007669"/>
    <property type="project" value="TreeGrafter"/>
</dbReference>
<dbReference type="InterPro" id="IPR045298">
    <property type="entry name" value="Complex1_LYR_LYRM7"/>
</dbReference>
<keyword evidence="11" id="KW-1185">Reference proteome</keyword>
<dbReference type="PANTHER" id="PTHR46749">
    <property type="entry name" value="COMPLEX III ASSEMBLY FACTOR LYRM7"/>
    <property type="match status" value="1"/>
</dbReference>
<keyword evidence="3" id="KW-0496">Mitochondrion</keyword>
<evidence type="ECO:0000256" key="4">
    <source>
        <dbReference type="ARBA" id="ARBA00023186"/>
    </source>
</evidence>
<evidence type="ECO:0000256" key="6">
    <source>
        <dbReference type="ARBA" id="ARBA00025809"/>
    </source>
</evidence>
<comment type="function">
    <text evidence="5">Assembly factor required for Rieske Fe-S protein UQCRFS1 incorporation into the cytochrome b-c1 (CIII) complex. Functions as a chaperone, binding to this subunit within the mitochondrial matrix and stabilizing it prior to its translocation and insertion into the late CIII dimeric intermediate within the mitochondrial inner membrane.</text>
</comment>
<dbReference type="Pfam" id="PF05347">
    <property type="entry name" value="Complex1_LYR"/>
    <property type="match status" value="1"/>
</dbReference>
<dbReference type="PANTHER" id="PTHR46749:SF1">
    <property type="entry name" value="COMPLEX III ASSEMBLY FACTOR LYRM7"/>
    <property type="match status" value="1"/>
</dbReference>
<dbReference type="InterPro" id="IPR008011">
    <property type="entry name" value="Complex1_LYR_dom"/>
</dbReference>
<protein>
    <recommendedName>
        <fullName evidence="7">Complex III assembly factor LYRM7</fullName>
    </recommendedName>
    <alternativeName>
        <fullName evidence="8">LYR motif-containing protein 7</fullName>
    </alternativeName>
</protein>
<name>A0A3M6U419_POCDA</name>
<comment type="subcellular location">
    <subcellularLocation>
        <location evidence="1">Mitochondrion matrix</location>
    </subcellularLocation>
</comment>
<evidence type="ECO:0000313" key="11">
    <source>
        <dbReference type="Proteomes" id="UP000275408"/>
    </source>
</evidence>
<dbReference type="CDD" id="cd20267">
    <property type="entry name" value="Complex1_LYR_LYRM7"/>
    <property type="match status" value="1"/>
</dbReference>
<accession>A0A3M6U419</accession>
<dbReference type="InterPro" id="IPR050435">
    <property type="entry name" value="MZM1/LYRM7"/>
</dbReference>
<organism evidence="10 11">
    <name type="scientific">Pocillopora damicornis</name>
    <name type="common">Cauliflower coral</name>
    <name type="synonym">Millepora damicornis</name>
    <dbReference type="NCBI Taxonomy" id="46731"/>
    <lineage>
        <taxon>Eukaryota</taxon>
        <taxon>Metazoa</taxon>
        <taxon>Cnidaria</taxon>
        <taxon>Anthozoa</taxon>
        <taxon>Hexacorallia</taxon>
        <taxon>Scleractinia</taxon>
        <taxon>Astrocoeniina</taxon>
        <taxon>Pocilloporidae</taxon>
        <taxon>Pocillopora</taxon>
    </lineage>
</organism>
<evidence type="ECO:0000256" key="8">
    <source>
        <dbReference type="ARBA" id="ARBA00031830"/>
    </source>
</evidence>
<sequence length="193" mass="21253">MVHDFSSNIPSNNIALKEKSSLIVQRPSQAPAGRFSKGCTALRKEPINRLLAVARNSSLNSSSTDMRIQEKFQNLKDSSKLEAGKQRIRTEFLKHKNEIDPAKIAELIQMAEGAEKVLRCNIVQGVQTDNGTFRLRITEDTEIQNNAPRPYTGLNHNKQRLAEGSMPLEGSSSSNSCGSPSIAMAKLAFEKKG</sequence>
<dbReference type="AlphaFoldDB" id="A0A3M6U419"/>
<comment type="caution">
    <text evidence="10">The sequence shown here is derived from an EMBL/GenBank/DDBJ whole genome shotgun (WGS) entry which is preliminary data.</text>
</comment>
<feature type="domain" description="Complex 1 LYR protein" evidence="9">
    <location>
        <begin position="76"/>
        <end position="112"/>
    </location>
</feature>
<comment type="subunit">
    <text evidence="6">Interacts with UQCRFS1.</text>
</comment>
<dbReference type="GO" id="GO:0005759">
    <property type="term" value="C:mitochondrial matrix"/>
    <property type="evidence" value="ECO:0007669"/>
    <property type="project" value="UniProtKB-SubCell"/>
</dbReference>
<comment type="similarity">
    <text evidence="2">Belongs to the complex I LYR family.</text>
</comment>
<evidence type="ECO:0000256" key="1">
    <source>
        <dbReference type="ARBA" id="ARBA00004305"/>
    </source>
</evidence>
<evidence type="ECO:0000256" key="5">
    <source>
        <dbReference type="ARBA" id="ARBA00025430"/>
    </source>
</evidence>
<evidence type="ECO:0000259" key="9">
    <source>
        <dbReference type="Pfam" id="PF05347"/>
    </source>
</evidence>
<keyword evidence="4" id="KW-0143">Chaperone</keyword>
<evidence type="ECO:0000313" key="10">
    <source>
        <dbReference type="EMBL" id="RMX48264.1"/>
    </source>
</evidence>